<dbReference type="STRING" id="451379.A0A0N5B0X4"/>
<dbReference type="InterPro" id="IPR011993">
    <property type="entry name" value="PH-like_dom_sf"/>
</dbReference>
<dbReference type="Gene3D" id="2.30.29.30">
    <property type="entry name" value="Pleckstrin-homology domain (PH domain)/Phosphotyrosine-binding domain (PTB)"/>
    <property type="match status" value="1"/>
</dbReference>
<dbReference type="SMART" id="SM00295">
    <property type="entry name" value="B41"/>
    <property type="match status" value="1"/>
</dbReference>
<dbReference type="SUPFAM" id="SSF50729">
    <property type="entry name" value="PH domain-like"/>
    <property type="match status" value="1"/>
</dbReference>
<dbReference type="Proteomes" id="UP000046393">
    <property type="component" value="Unplaced"/>
</dbReference>
<dbReference type="InterPro" id="IPR018980">
    <property type="entry name" value="FERM_PH-like_C"/>
</dbReference>
<sequence>MNEGRRTIIHLLGGQKLEIVVQPRLSVDELLNIAASHVSLKDPDKQYFGIAYVDDQQQYHWLPKERRVLEYDFPRKSLPSNEPLQLYHSVRFFVDSVISLYHPTTVELYFYETQAQLCRFESDEDVSDILKFCSTADCFIQGTLELSDFEYYQAVAYFLQVFDGDFTSEERARSLLRTIKMPKHFVKLYGVSTYTCEDNCISAYKNLVGTPRGNAILKFMQIAETSPTYGSHFYYARDKSGNEWAVAINSRGIYQYAINDLSKPKKAFNWRFLDNLYYRERKFTIEIRDNRRVSRSSMNLTKVFDDELDLEDDLTRATRDPTTHLAIARRGNSSSSVYVHVFFCDSAFACKTLWSTAIAQHQFYLDQRSNFSSKCLIYDILLIFATLCCSQFRSLQFHHFVF</sequence>
<evidence type="ECO:0000313" key="2">
    <source>
        <dbReference type="Proteomes" id="UP000046393"/>
    </source>
</evidence>
<dbReference type="InterPro" id="IPR019749">
    <property type="entry name" value="Band_41_domain"/>
</dbReference>
<dbReference type="SUPFAM" id="SSF47031">
    <property type="entry name" value="Second domain of FERM"/>
    <property type="match status" value="1"/>
</dbReference>
<proteinExistence type="predicted"/>
<dbReference type="PROSITE" id="PS50057">
    <property type="entry name" value="FERM_3"/>
    <property type="match status" value="1"/>
</dbReference>
<name>A0A0N5B0X4_9BILA</name>
<dbReference type="InterPro" id="IPR035963">
    <property type="entry name" value="FERM_2"/>
</dbReference>
<dbReference type="CDD" id="cd14473">
    <property type="entry name" value="FERM_B-lobe"/>
    <property type="match status" value="1"/>
</dbReference>
<dbReference type="Pfam" id="PF09380">
    <property type="entry name" value="FERM_C"/>
    <property type="match status" value="1"/>
</dbReference>
<dbReference type="InterPro" id="IPR014352">
    <property type="entry name" value="FERM/acyl-CoA-bd_prot_sf"/>
</dbReference>
<organism evidence="2 3">
    <name type="scientific">Syphacia muris</name>
    <dbReference type="NCBI Taxonomy" id="451379"/>
    <lineage>
        <taxon>Eukaryota</taxon>
        <taxon>Metazoa</taxon>
        <taxon>Ecdysozoa</taxon>
        <taxon>Nematoda</taxon>
        <taxon>Chromadorea</taxon>
        <taxon>Rhabditida</taxon>
        <taxon>Spirurina</taxon>
        <taxon>Oxyuridomorpha</taxon>
        <taxon>Oxyuroidea</taxon>
        <taxon>Oxyuridae</taxon>
        <taxon>Syphacia</taxon>
    </lineage>
</organism>
<dbReference type="Gene3D" id="1.20.80.10">
    <property type="match status" value="1"/>
</dbReference>
<reference evidence="3" key="1">
    <citation type="submission" date="2017-02" db="UniProtKB">
        <authorList>
            <consortium name="WormBaseParasite"/>
        </authorList>
    </citation>
    <scope>IDENTIFICATION</scope>
</reference>
<dbReference type="SMART" id="SM01196">
    <property type="entry name" value="FERM_C"/>
    <property type="match status" value="1"/>
</dbReference>
<accession>A0A0N5B0X4</accession>
<dbReference type="AlphaFoldDB" id="A0A0N5B0X4"/>
<dbReference type="PANTHER" id="PTHR46079:SF2">
    <property type="entry name" value="FERM DOMAIN-CONTAINING PROTEIN"/>
    <property type="match status" value="1"/>
</dbReference>
<protein>
    <submittedName>
        <fullName evidence="3">FERM domain-containing protein</fullName>
    </submittedName>
</protein>
<dbReference type="InterPro" id="IPR019748">
    <property type="entry name" value="FERM_central"/>
</dbReference>
<dbReference type="WBParaSite" id="SMUV_0001092601-mRNA-1">
    <property type="protein sequence ID" value="SMUV_0001092601-mRNA-1"/>
    <property type="gene ID" value="SMUV_0001092601"/>
</dbReference>
<dbReference type="Gene3D" id="3.10.20.90">
    <property type="entry name" value="Phosphatidylinositol 3-kinase Catalytic Subunit, Chain A, domain 1"/>
    <property type="match status" value="1"/>
</dbReference>
<evidence type="ECO:0000313" key="3">
    <source>
        <dbReference type="WBParaSite" id="SMUV_0001092601-mRNA-1"/>
    </source>
</evidence>
<dbReference type="Pfam" id="PF00373">
    <property type="entry name" value="FERM_M"/>
    <property type="match status" value="1"/>
</dbReference>
<dbReference type="GO" id="GO:0090162">
    <property type="term" value="P:establishment of epithelial cell polarity"/>
    <property type="evidence" value="ECO:0007669"/>
    <property type="project" value="InterPro"/>
</dbReference>
<keyword evidence="2" id="KW-1185">Reference proteome</keyword>
<dbReference type="InterPro" id="IPR047176">
    <property type="entry name" value="FRMD4A/B"/>
</dbReference>
<dbReference type="SUPFAM" id="SSF54236">
    <property type="entry name" value="Ubiquitin-like"/>
    <property type="match status" value="1"/>
</dbReference>
<evidence type="ECO:0000259" key="1">
    <source>
        <dbReference type="PROSITE" id="PS50057"/>
    </source>
</evidence>
<dbReference type="InterPro" id="IPR000299">
    <property type="entry name" value="FERM_domain"/>
</dbReference>
<dbReference type="InterPro" id="IPR029071">
    <property type="entry name" value="Ubiquitin-like_domsf"/>
</dbReference>
<dbReference type="Pfam" id="PF09379">
    <property type="entry name" value="FERM_N"/>
    <property type="match status" value="1"/>
</dbReference>
<dbReference type="InterPro" id="IPR018979">
    <property type="entry name" value="FERM_N"/>
</dbReference>
<feature type="domain" description="FERM" evidence="1">
    <location>
        <begin position="5"/>
        <end position="368"/>
    </location>
</feature>
<dbReference type="PANTHER" id="PTHR46079">
    <property type="entry name" value="FERM DOMAIN-CONTAINING PROTEIN 4"/>
    <property type="match status" value="1"/>
</dbReference>